<evidence type="ECO:0000259" key="2">
    <source>
        <dbReference type="Pfam" id="PF20434"/>
    </source>
</evidence>
<dbReference type="HOGENOM" id="CLU_012494_8_1_1"/>
<dbReference type="AlphaFoldDB" id="A0A0C3S4K3"/>
<gene>
    <name evidence="3" type="ORF">PHLGIDRAFT_120168</name>
</gene>
<protein>
    <recommendedName>
        <fullName evidence="2">BD-FAE-like domain-containing protein</fullName>
    </recommendedName>
</protein>
<evidence type="ECO:0000313" key="4">
    <source>
        <dbReference type="Proteomes" id="UP000053257"/>
    </source>
</evidence>
<dbReference type="Pfam" id="PF20434">
    <property type="entry name" value="BD-FAE"/>
    <property type="match status" value="1"/>
</dbReference>
<keyword evidence="4" id="KW-1185">Reference proteome</keyword>
<dbReference type="STRING" id="745531.A0A0C3S4K3"/>
<evidence type="ECO:0000313" key="3">
    <source>
        <dbReference type="EMBL" id="KIP05067.1"/>
    </source>
</evidence>
<evidence type="ECO:0000256" key="1">
    <source>
        <dbReference type="ARBA" id="ARBA00022801"/>
    </source>
</evidence>
<dbReference type="PANTHER" id="PTHR48081:SF33">
    <property type="entry name" value="KYNURENINE FORMAMIDASE"/>
    <property type="match status" value="1"/>
</dbReference>
<feature type="domain" description="BD-FAE-like" evidence="2">
    <location>
        <begin position="52"/>
        <end position="162"/>
    </location>
</feature>
<dbReference type="InterPro" id="IPR029058">
    <property type="entry name" value="AB_hydrolase_fold"/>
</dbReference>
<dbReference type="OrthoDB" id="433474at2759"/>
<proteinExistence type="predicted"/>
<dbReference type="EMBL" id="KN840554">
    <property type="protein sequence ID" value="KIP05067.1"/>
    <property type="molecule type" value="Genomic_DNA"/>
</dbReference>
<dbReference type="InterPro" id="IPR049492">
    <property type="entry name" value="BD-FAE-like_dom"/>
</dbReference>
<sequence length="314" mass="34693">MDVVAQYKDAGILSQIEPTLNAFYPLLEQRASDIDRVQTRTFKYGSTERHQLDIYYPPSTTTGTAPILFFVYGGGYLAGDKRFPAPHSLLWGNVGAFFAERGYVTIIADYRLLPAIKFPDPVIDIKDAVAWVVAHEEDINDESSVHVDIDNIFLMGHSAGAAILATFLLLPDFVPPLVKPRIRGVVLQAGMHHLQTKVLDVPSASLAYYGSQDSIRDNAPLGLLLRAQEETISGLPDIITAISQYEAPGLLEAHGAFLEALRERTKRDIGVIVMNGHHHISPHMALYTGVGEEWACKCDAWMKERLKSVTGIRV</sequence>
<dbReference type="Gene3D" id="3.40.50.1820">
    <property type="entry name" value="alpha/beta hydrolase"/>
    <property type="match status" value="1"/>
</dbReference>
<reference evidence="3 4" key="1">
    <citation type="journal article" date="2014" name="PLoS Genet.">
        <title>Analysis of the Phlebiopsis gigantea genome, transcriptome and secretome provides insight into its pioneer colonization strategies of wood.</title>
        <authorList>
            <person name="Hori C."/>
            <person name="Ishida T."/>
            <person name="Igarashi K."/>
            <person name="Samejima M."/>
            <person name="Suzuki H."/>
            <person name="Master E."/>
            <person name="Ferreira P."/>
            <person name="Ruiz-Duenas F.J."/>
            <person name="Held B."/>
            <person name="Canessa P."/>
            <person name="Larrondo L.F."/>
            <person name="Schmoll M."/>
            <person name="Druzhinina I.S."/>
            <person name="Kubicek C.P."/>
            <person name="Gaskell J.A."/>
            <person name="Kersten P."/>
            <person name="St John F."/>
            <person name="Glasner J."/>
            <person name="Sabat G."/>
            <person name="Splinter BonDurant S."/>
            <person name="Syed K."/>
            <person name="Yadav J."/>
            <person name="Mgbeahuruike A.C."/>
            <person name="Kovalchuk A."/>
            <person name="Asiegbu F.O."/>
            <person name="Lackner G."/>
            <person name="Hoffmeister D."/>
            <person name="Rencoret J."/>
            <person name="Gutierrez A."/>
            <person name="Sun H."/>
            <person name="Lindquist E."/>
            <person name="Barry K."/>
            <person name="Riley R."/>
            <person name="Grigoriev I.V."/>
            <person name="Henrissat B."/>
            <person name="Kues U."/>
            <person name="Berka R.M."/>
            <person name="Martinez A.T."/>
            <person name="Covert S.F."/>
            <person name="Blanchette R.A."/>
            <person name="Cullen D."/>
        </authorList>
    </citation>
    <scope>NUCLEOTIDE SEQUENCE [LARGE SCALE GENOMIC DNA]</scope>
    <source>
        <strain evidence="3 4">11061_1 CR5-6</strain>
    </source>
</reference>
<keyword evidence="1" id="KW-0378">Hydrolase</keyword>
<accession>A0A0C3S4K3</accession>
<dbReference type="SUPFAM" id="SSF53474">
    <property type="entry name" value="alpha/beta-Hydrolases"/>
    <property type="match status" value="1"/>
</dbReference>
<dbReference type="GO" id="GO:0016787">
    <property type="term" value="F:hydrolase activity"/>
    <property type="evidence" value="ECO:0007669"/>
    <property type="project" value="UniProtKB-KW"/>
</dbReference>
<name>A0A0C3S4K3_PHLG1</name>
<dbReference type="InterPro" id="IPR050300">
    <property type="entry name" value="GDXG_lipolytic_enzyme"/>
</dbReference>
<organism evidence="3 4">
    <name type="scientific">Phlebiopsis gigantea (strain 11061_1 CR5-6)</name>
    <name type="common">White-rot fungus</name>
    <name type="synonym">Peniophora gigantea</name>
    <dbReference type="NCBI Taxonomy" id="745531"/>
    <lineage>
        <taxon>Eukaryota</taxon>
        <taxon>Fungi</taxon>
        <taxon>Dikarya</taxon>
        <taxon>Basidiomycota</taxon>
        <taxon>Agaricomycotina</taxon>
        <taxon>Agaricomycetes</taxon>
        <taxon>Polyporales</taxon>
        <taxon>Phanerochaetaceae</taxon>
        <taxon>Phlebiopsis</taxon>
    </lineage>
</organism>
<dbReference type="Proteomes" id="UP000053257">
    <property type="component" value="Unassembled WGS sequence"/>
</dbReference>
<dbReference type="PANTHER" id="PTHR48081">
    <property type="entry name" value="AB HYDROLASE SUPERFAMILY PROTEIN C4A8.06C"/>
    <property type="match status" value="1"/>
</dbReference>